<dbReference type="VEuPathDB" id="FungiDB:H310_00573"/>
<accession>A0A024UW75</accession>
<dbReference type="Gene3D" id="2.60.40.1170">
    <property type="entry name" value="Mu homology domain, subdomain B"/>
    <property type="match status" value="1"/>
</dbReference>
<organism evidence="1">
    <name type="scientific">Aphanomyces invadans</name>
    <dbReference type="NCBI Taxonomy" id="157072"/>
    <lineage>
        <taxon>Eukaryota</taxon>
        <taxon>Sar</taxon>
        <taxon>Stramenopiles</taxon>
        <taxon>Oomycota</taxon>
        <taxon>Saprolegniomycetes</taxon>
        <taxon>Saprolegniales</taxon>
        <taxon>Verrucalvaceae</taxon>
        <taxon>Aphanomyces</taxon>
    </lineage>
</organism>
<dbReference type="AlphaFoldDB" id="A0A024UW75"/>
<protein>
    <submittedName>
        <fullName evidence="1">Uncharacterized protein</fullName>
    </submittedName>
</protein>
<dbReference type="EMBL" id="KI913952">
    <property type="protein sequence ID" value="ETW10215.1"/>
    <property type="molecule type" value="Genomic_DNA"/>
</dbReference>
<dbReference type="STRING" id="157072.A0A024UW75"/>
<dbReference type="GeneID" id="20077623"/>
<sequence>MSQKEIYSDVVEEIDSIEDSHGCCIAKSASRSTATAVSLDDSTKTLKWTVGKFNPKKVMSPSLKGSIVLQHGAATLDENPIVLFGSNVPFTAGVRTLAHAGRFQKS</sequence>
<gene>
    <name evidence="1" type="ORF">H310_00573</name>
</gene>
<proteinExistence type="predicted"/>
<evidence type="ECO:0000313" key="1">
    <source>
        <dbReference type="EMBL" id="ETW10215.1"/>
    </source>
</evidence>
<dbReference type="OrthoDB" id="870at2759"/>
<dbReference type="RefSeq" id="XP_008861626.1">
    <property type="nucleotide sequence ID" value="XM_008863404.1"/>
</dbReference>
<reference evidence="1" key="1">
    <citation type="submission" date="2013-12" db="EMBL/GenBank/DDBJ databases">
        <title>The Genome Sequence of Aphanomyces invadans NJM9701.</title>
        <authorList>
            <consortium name="The Broad Institute Genomics Platform"/>
            <person name="Russ C."/>
            <person name="Tyler B."/>
            <person name="van West P."/>
            <person name="Dieguez-Uribeondo J."/>
            <person name="Young S.K."/>
            <person name="Zeng Q."/>
            <person name="Gargeya S."/>
            <person name="Fitzgerald M."/>
            <person name="Abouelleil A."/>
            <person name="Alvarado L."/>
            <person name="Chapman S.B."/>
            <person name="Gainer-Dewar J."/>
            <person name="Goldberg J."/>
            <person name="Griggs A."/>
            <person name="Gujja S."/>
            <person name="Hansen M."/>
            <person name="Howarth C."/>
            <person name="Imamovic A."/>
            <person name="Ireland A."/>
            <person name="Larimer J."/>
            <person name="McCowan C."/>
            <person name="Murphy C."/>
            <person name="Pearson M."/>
            <person name="Poon T.W."/>
            <person name="Priest M."/>
            <person name="Roberts A."/>
            <person name="Saif S."/>
            <person name="Shea T."/>
            <person name="Sykes S."/>
            <person name="Wortman J."/>
            <person name="Nusbaum C."/>
            <person name="Birren B."/>
        </authorList>
    </citation>
    <scope>NUCLEOTIDE SEQUENCE [LARGE SCALE GENOMIC DNA]</scope>
    <source>
        <strain evidence="1">NJM9701</strain>
    </source>
</reference>
<name>A0A024UW75_9STRA</name>